<keyword evidence="2" id="KW-1185">Reference proteome</keyword>
<evidence type="ECO:0000313" key="1">
    <source>
        <dbReference type="EMBL" id="KAJ3558772.1"/>
    </source>
</evidence>
<comment type="caution">
    <text evidence="1">The sequence shown here is derived from an EMBL/GenBank/DDBJ whole genome shotgun (WGS) entry which is preliminary data.</text>
</comment>
<gene>
    <name evidence="1" type="ORF">NM688_g716</name>
</gene>
<accession>A0ACC1TDT3</accession>
<protein>
    <submittedName>
        <fullName evidence="1">Uncharacterized protein</fullName>
    </submittedName>
</protein>
<reference evidence="1" key="1">
    <citation type="submission" date="2022-07" db="EMBL/GenBank/DDBJ databases">
        <title>Genome Sequence of Phlebia brevispora.</title>
        <authorList>
            <person name="Buettner E."/>
        </authorList>
    </citation>
    <scope>NUCLEOTIDE SEQUENCE</scope>
    <source>
        <strain evidence="1">MPL23</strain>
    </source>
</reference>
<evidence type="ECO:0000313" key="2">
    <source>
        <dbReference type="Proteomes" id="UP001148662"/>
    </source>
</evidence>
<dbReference type="EMBL" id="JANHOG010000066">
    <property type="protein sequence ID" value="KAJ3558772.1"/>
    <property type="molecule type" value="Genomic_DNA"/>
</dbReference>
<sequence length="725" mass="79271">MLRVFSAILHVPVLKTSLFSSSWRLEVLGSELDPINQTVNEMNAGAYQMDVNRHVRLASRLQPLLPHFDRVHGLHALEASSPLHAAAPGVSQVSNGSGKCTKCGKNTGIVSIKEHIKLYHQEKCVLTFHGKTTSVRRDSDGMWRCPVCKEDCGRHPRRLQDHARANTCVLDDEHMKNLDSHSSGRSSSDPSELQRTDHERSSSEPSSSDTTPEARTSYSALLDSDLESPGVIYNYESVDIGIDEFLSSTPSPDDGPVHEFLNSLRRPCGHLLNTFRELGIETAEDIDTLSVAGKHHLEPMKKYLVDHGMSSALITPPAIKSDSNVTLRKFAVDSHRSPPFLPTWLILRRMASRGPGRPRKSSARKAPLKDEILHPVVQVPERSSSRVRKCELSFPDGTLPVAKGADNIWRCPRCKQEFGSVARELKVHASSGACTARPRGGAVPQRASANVRPRTGNADMDEVQEGQPARVAMLDGEPEGKDSSDIEEIHMNLDPESEAGCVTDLVAVDARFNAGKGKSSGVLLAQSPSMSVSLVNPEAQAHNQYVEQNDGGELGPIINLDELDREEKDAESVENIALAGMLAGSASRSQSASLASIPLGLDGPFPNTVVSKPATIPLQASDQQPSLPPPERAFPSIVSDANAVPPALKSFLDSLVVQPDFLAELFIQKEFHSEEALDLLCQSSQEEEYRWLIEEIQAKSHLASLAVKRGLRDREKKLKRFDIAE</sequence>
<proteinExistence type="predicted"/>
<name>A0ACC1TDT3_9APHY</name>
<organism evidence="1 2">
    <name type="scientific">Phlebia brevispora</name>
    <dbReference type="NCBI Taxonomy" id="194682"/>
    <lineage>
        <taxon>Eukaryota</taxon>
        <taxon>Fungi</taxon>
        <taxon>Dikarya</taxon>
        <taxon>Basidiomycota</taxon>
        <taxon>Agaricomycotina</taxon>
        <taxon>Agaricomycetes</taxon>
        <taxon>Polyporales</taxon>
        <taxon>Meruliaceae</taxon>
        <taxon>Phlebia</taxon>
    </lineage>
</organism>
<dbReference type="Proteomes" id="UP001148662">
    <property type="component" value="Unassembled WGS sequence"/>
</dbReference>